<dbReference type="Pfam" id="PF00076">
    <property type="entry name" value="RRM_1"/>
    <property type="match status" value="2"/>
</dbReference>
<feature type="domain" description="RRM" evidence="3">
    <location>
        <begin position="172"/>
        <end position="249"/>
    </location>
</feature>
<feature type="region of interest" description="Disordered" evidence="2">
    <location>
        <begin position="95"/>
        <end position="158"/>
    </location>
</feature>
<dbReference type="SMART" id="SM00360">
    <property type="entry name" value="RRM"/>
    <property type="match status" value="2"/>
</dbReference>
<dbReference type="Gene3D" id="3.30.70.330">
    <property type="match status" value="2"/>
</dbReference>
<dbReference type="PANTHER" id="PTHR23147">
    <property type="entry name" value="SERINE/ARGININE RICH SPLICING FACTOR"/>
    <property type="match status" value="1"/>
</dbReference>
<organism evidence="4 5">
    <name type="scientific">Phyllosticta capitalensis</name>
    <dbReference type="NCBI Taxonomy" id="121624"/>
    <lineage>
        <taxon>Eukaryota</taxon>
        <taxon>Fungi</taxon>
        <taxon>Dikarya</taxon>
        <taxon>Ascomycota</taxon>
        <taxon>Pezizomycotina</taxon>
        <taxon>Dothideomycetes</taxon>
        <taxon>Dothideomycetes incertae sedis</taxon>
        <taxon>Botryosphaeriales</taxon>
        <taxon>Phyllostictaceae</taxon>
        <taxon>Phyllosticta</taxon>
    </lineage>
</organism>
<proteinExistence type="predicted"/>
<sequence length="431" mass="46998">MSPLPKSLLQEDEASSSSHEVPSPASTYGQTLVGGDSVPATPSTAPFDNPPPQRIEVMLDRCKNATTAVRRGLGLVMSDSSPAALASMVNDLPVNRSRRSNSDYLARGNLHDIPGRRRAESPMPLTEGSEPVTDQGKNADTKEPSNLYSPRPDRQGHKVTADNAQAHLKPECCIFVANLPSARPDALIGSALNDVFSRFGKCFVKLKRDRGMPIAFVQYDNSADASQALDQGAGLIILGRKCRTERAKAPRCVYVSRRDGAMPSEGEVVGLLASRGEVEKTWAPTETEQELHKLPPGFFVRFAYYQDAVDAMNALRDVPKYHVEAQQTPRSPSLFDPASVLARPHPKARPPLFDPSKHDNRALWIGDLPETITKADLARVFGGIGRQIRYIELRIRSNTANKAGFTSFAFIHYVDARGAHMAACMTVSPST</sequence>
<dbReference type="InterPro" id="IPR050907">
    <property type="entry name" value="SRSF"/>
</dbReference>
<evidence type="ECO:0000256" key="1">
    <source>
        <dbReference type="PROSITE-ProRule" id="PRU00176"/>
    </source>
</evidence>
<feature type="region of interest" description="Disordered" evidence="2">
    <location>
        <begin position="1"/>
        <end position="53"/>
    </location>
</feature>
<dbReference type="EMBL" id="JBBWRZ010000008">
    <property type="protein sequence ID" value="KAK8230391.1"/>
    <property type="molecule type" value="Genomic_DNA"/>
</dbReference>
<dbReference type="InterPro" id="IPR035979">
    <property type="entry name" value="RBD_domain_sf"/>
</dbReference>
<protein>
    <recommendedName>
        <fullName evidence="3">RRM domain-containing protein</fullName>
    </recommendedName>
</protein>
<dbReference type="CDD" id="cd00590">
    <property type="entry name" value="RRM_SF"/>
    <property type="match status" value="1"/>
</dbReference>
<evidence type="ECO:0000313" key="4">
    <source>
        <dbReference type="EMBL" id="KAK8230391.1"/>
    </source>
</evidence>
<dbReference type="Proteomes" id="UP001492380">
    <property type="component" value="Unassembled WGS sequence"/>
</dbReference>
<accession>A0ABR1YI56</accession>
<evidence type="ECO:0000259" key="3">
    <source>
        <dbReference type="PROSITE" id="PS50102"/>
    </source>
</evidence>
<comment type="caution">
    <text evidence="4">The sequence shown here is derived from an EMBL/GenBank/DDBJ whole genome shotgun (WGS) entry which is preliminary data.</text>
</comment>
<dbReference type="InterPro" id="IPR000504">
    <property type="entry name" value="RRM_dom"/>
</dbReference>
<dbReference type="PROSITE" id="PS50102">
    <property type="entry name" value="RRM"/>
    <property type="match status" value="1"/>
</dbReference>
<feature type="compositionally biased region" description="Basic and acidic residues" evidence="2">
    <location>
        <begin position="109"/>
        <end position="120"/>
    </location>
</feature>
<reference evidence="4 5" key="1">
    <citation type="submission" date="2024-04" db="EMBL/GenBank/DDBJ databases">
        <title>Phyllosticta paracitricarpa is synonymous to the EU quarantine fungus P. citricarpa based on phylogenomic analyses.</title>
        <authorList>
            <consortium name="Lawrence Berkeley National Laboratory"/>
            <person name="Van Ingen-Buijs V.A."/>
            <person name="Van Westerhoven A.C."/>
            <person name="Haridas S."/>
            <person name="Skiadas P."/>
            <person name="Martin F."/>
            <person name="Groenewald J.Z."/>
            <person name="Crous P.W."/>
            <person name="Seidl M.F."/>
        </authorList>
    </citation>
    <scope>NUCLEOTIDE SEQUENCE [LARGE SCALE GENOMIC DNA]</scope>
    <source>
        <strain evidence="4 5">CBS 123374</strain>
    </source>
</reference>
<keyword evidence="1" id="KW-0694">RNA-binding</keyword>
<feature type="compositionally biased region" description="Low complexity" evidence="2">
    <location>
        <begin position="15"/>
        <end position="26"/>
    </location>
</feature>
<keyword evidence="5" id="KW-1185">Reference proteome</keyword>
<dbReference type="InterPro" id="IPR012677">
    <property type="entry name" value="Nucleotide-bd_a/b_plait_sf"/>
</dbReference>
<gene>
    <name evidence="4" type="ORF">HDK90DRAFT_319758</name>
</gene>
<evidence type="ECO:0000256" key="2">
    <source>
        <dbReference type="SAM" id="MobiDB-lite"/>
    </source>
</evidence>
<dbReference type="SUPFAM" id="SSF54928">
    <property type="entry name" value="RNA-binding domain, RBD"/>
    <property type="match status" value="2"/>
</dbReference>
<name>A0ABR1YI56_9PEZI</name>
<evidence type="ECO:0000313" key="5">
    <source>
        <dbReference type="Proteomes" id="UP001492380"/>
    </source>
</evidence>